<dbReference type="PROSITE" id="PS50110">
    <property type="entry name" value="RESPONSE_REGULATORY"/>
    <property type="match status" value="1"/>
</dbReference>
<dbReference type="SMART" id="SM00448">
    <property type="entry name" value="REC"/>
    <property type="match status" value="1"/>
</dbReference>
<organism evidence="5 6">
    <name type="scientific">Paracidovorax citrulli</name>
    <name type="common">Acidovorax citrulli</name>
    <dbReference type="NCBI Taxonomy" id="80869"/>
    <lineage>
        <taxon>Bacteria</taxon>
        <taxon>Pseudomonadati</taxon>
        <taxon>Pseudomonadota</taxon>
        <taxon>Betaproteobacteria</taxon>
        <taxon>Burkholderiales</taxon>
        <taxon>Comamonadaceae</taxon>
        <taxon>Paracidovorax</taxon>
    </lineage>
</organism>
<dbReference type="InterPro" id="IPR001789">
    <property type="entry name" value="Sig_transdc_resp-reg_receiver"/>
</dbReference>
<evidence type="ECO:0000256" key="2">
    <source>
        <dbReference type="PROSITE-ProRule" id="PRU00169"/>
    </source>
</evidence>
<keyword evidence="1 5" id="KW-0238">DNA-binding</keyword>
<dbReference type="Gene3D" id="2.40.50.1020">
    <property type="entry name" value="LytTr DNA-binding domain"/>
    <property type="match status" value="1"/>
</dbReference>
<reference evidence="5 6" key="1">
    <citation type="submission" date="2023-06" db="EMBL/GenBank/DDBJ databases">
        <authorList>
            <person name="Ham H."/>
            <person name="Park D.S."/>
        </authorList>
    </citation>
    <scope>NUCLEOTIDE SEQUENCE [LARGE SCALE GENOMIC DNA]</scope>
    <source>
        <strain evidence="5 6">KACC 17005</strain>
    </source>
</reference>
<dbReference type="SMART" id="SM00850">
    <property type="entry name" value="LytTR"/>
    <property type="match status" value="1"/>
</dbReference>
<dbReference type="Proteomes" id="UP001242732">
    <property type="component" value="Chromosome"/>
</dbReference>
<feature type="domain" description="HTH LytTR-type" evidence="4">
    <location>
        <begin position="140"/>
        <end position="248"/>
    </location>
</feature>
<protein>
    <submittedName>
        <fullName evidence="5">LytTR family DNA-binding domain-containing protein</fullName>
    </submittedName>
</protein>
<proteinExistence type="predicted"/>
<dbReference type="Gene3D" id="3.40.50.2300">
    <property type="match status" value="1"/>
</dbReference>
<dbReference type="Pfam" id="PF00072">
    <property type="entry name" value="Response_reg"/>
    <property type="match status" value="1"/>
</dbReference>
<feature type="modified residue" description="4-aspartylphosphate" evidence="2">
    <location>
        <position position="55"/>
    </location>
</feature>
<evidence type="ECO:0000256" key="1">
    <source>
        <dbReference type="ARBA" id="ARBA00023125"/>
    </source>
</evidence>
<evidence type="ECO:0000313" key="6">
    <source>
        <dbReference type="Proteomes" id="UP001242732"/>
    </source>
</evidence>
<dbReference type="SUPFAM" id="SSF52172">
    <property type="entry name" value="CheY-like"/>
    <property type="match status" value="1"/>
</dbReference>
<dbReference type="InterPro" id="IPR007492">
    <property type="entry name" value="LytTR_DNA-bd_dom"/>
</dbReference>
<dbReference type="PANTHER" id="PTHR48111">
    <property type="entry name" value="REGULATOR OF RPOS"/>
    <property type="match status" value="1"/>
</dbReference>
<keyword evidence="2" id="KW-0597">Phosphoprotein</keyword>
<gene>
    <name evidence="5" type="ORF">QRO08_07650</name>
</gene>
<dbReference type="InterPro" id="IPR039420">
    <property type="entry name" value="WalR-like"/>
</dbReference>
<dbReference type="EMBL" id="CP127363">
    <property type="protein sequence ID" value="WIY50429.1"/>
    <property type="molecule type" value="Genomic_DNA"/>
</dbReference>
<dbReference type="GO" id="GO:0003677">
    <property type="term" value="F:DNA binding"/>
    <property type="evidence" value="ECO:0007669"/>
    <property type="project" value="UniProtKB-KW"/>
</dbReference>
<dbReference type="Pfam" id="PF04397">
    <property type="entry name" value="LytTR"/>
    <property type="match status" value="1"/>
</dbReference>
<evidence type="ECO:0000313" key="5">
    <source>
        <dbReference type="EMBL" id="WIY50429.1"/>
    </source>
</evidence>
<dbReference type="PROSITE" id="PS50930">
    <property type="entry name" value="HTH_LYTTR"/>
    <property type="match status" value="1"/>
</dbReference>
<keyword evidence="6" id="KW-1185">Reference proteome</keyword>
<dbReference type="GeneID" id="79791765"/>
<dbReference type="RefSeq" id="WP_011795073.1">
    <property type="nucleotide sequence ID" value="NZ_CP023687.1"/>
</dbReference>
<dbReference type="InterPro" id="IPR011006">
    <property type="entry name" value="CheY-like_superfamily"/>
</dbReference>
<accession>A0ABY9AU82</accession>
<dbReference type="PANTHER" id="PTHR48111:SF3">
    <property type="entry name" value="TRANSCRIPTIONAL REGULATORY PROTEIN BTSR"/>
    <property type="match status" value="1"/>
</dbReference>
<name>A0ABY9AU82_PARCI</name>
<evidence type="ECO:0000259" key="3">
    <source>
        <dbReference type="PROSITE" id="PS50110"/>
    </source>
</evidence>
<sequence length="248" mass="26896">MHILIVDDEALARSRLRTLLSDSGGHTLAEAANAAEALQLLRAPGGRPFDAVLLDIHMPGQDGLSLAHVLRALASPPAIVFVTAHADHAVSAFELDAADYLTKPVRAERLQQALAKAQRAVARPAAVAPASPAAPDTEALLIQDRGRTERVPLDEVVYVKAELKYLTVRTGTRSYILDGALSELEARYPSRFLRVHRNALVARRALRAIEKHYDPVEGEGWAVRMHGLPELLSVSRRQVSAVREALAG</sequence>
<feature type="domain" description="Response regulatory" evidence="3">
    <location>
        <begin position="2"/>
        <end position="118"/>
    </location>
</feature>
<evidence type="ECO:0000259" key="4">
    <source>
        <dbReference type="PROSITE" id="PS50930"/>
    </source>
</evidence>